<dbReference type="Proteomes" id="UP000023152">
    <property type="component" value="Unassembled WGS sequence"/>
</dbReference>
<gene>
    <name evidence="2" type="ORF">RFI_13495</name>
</gene>
<dbReference type="EMBL" id="ASPP01009767">
    <property type="protein sequence ID" value="ETO23680.1"/>
    <property type="molecule type" value="Genomic_DNA"/>
</dbReference>
<dbReference type="InterPro" id="IPR021133">
    <property type="entry name" value="HEAT_type_2"/>
</dbReference>
<evidence type="ECO:0000313" key="3">
    <source>
        <dbReference type="Proteomes" id="UP000023152"/>
    </source>
</evidence>
<dbReference type="Gene3D" id="1.25.10.10">
    <property type="entry name" value="Leucine-rich Repeat Variant"/>
    <property type="match status" value="1"/>
</dbReference>
<reference evidence="2 3" key="1">
    <citation type="journal article" date="2013" name="Curr. Biol.">
        <title>The Genome of the Foraminiferan Reticulomyxa filosa.</title>
        <authorList>
            <person name="Glockner G."/>
            <person name="Hulsmann N."/>
            <person name="Schleicher M."/>
            <person name="Noegel A.A."/>
            <person name="Eichinger L."/>
            <person name="Gallinger C."/>
            <person name="Pawlowski J."/>
            <person name="Sierra R."/>
            <person name="Euteneuer U."/>
            <person name="Pillet L."/>
            <person name="Moustafa A."/>
            <person name="Platzer M."/>
            <person name="Groth M."/>
            <person name="Szafranski K."/>
            <person name="Schliwa M."/>
        </authorList>
    </citation>
    <scope>NUCLEOTIDE SEQUENCE [LARGE SCALE GENOMIC DNA]</scope>
</reference>
<dbReference type="PROSITE" id="PS50077">
    <property type="entry name" value="HEAT_REPEAT"/>
    <property type="match status" value="1"/>
</dbReference>
<dbReference type="InterPro" id="IPR011989">
    <property type="entry name" value="ARM-like"/>
</dbReference>
<dbReference type="GO" id="GO:0010008">
    <property type="term" value="C:endosome membrane"/>
    <property type="evidence" value="ECO:0007669"/>
    <property type="project" value="TreeGrafter"/>
</dbReference>
<proteinExistence type="predicted"/>
<dbReference type="AlphaFoldDB" id="X6NBK3"/>
<dbReference type="OrthoDB" id="5574975at2759"/>
<evidence type="ECO:0000313" key="2">
    <source>
        <dbReference type="EMBL" id="ETO23680.1"/>
    </source>
</evidence>
<dbReference type="GO" id="GO:0070772">
    <property type="term" value="C:PAS complex"/>
    <property type="evidence" value="ECO:0007669"/>
    <property type="project" value="InterPro"/>
</dbReference>
<dbReference type="SUPFAM" id="SSF48371">
    <property type="entry name" value="ARM repeat"/>
    <property type="match status" value="1"/>
</dbReference>
<sequence>MFLKIKFFTINKSLLYFHVRKHKKEKSYLVNSETKEQALNYALIKLADKNYEKRKQGAITIEKFIREISITEAGIQNQKDVQLKSDNTDIMTSMSKSILPQSSGQQKIMQTINLLINSFIRSNEVNHRKGGLIALAGVALGLGKNIAIYLDVLLPAVYSLSQDPDVRVRYYVSESLYNIIKVATDSILKHFDFIFQGFVD</sequence>
<keyword evidence="3" id="KW-1185">Reference proteome</keyword>
<accession>X6NBK3</accession>
<dbReference type="OMA" id="HEAGDNE"/>
<dbReference type="GO" id="GO:0006661">
    <property type="term" value="P:phosphatidylinositol biosynthetic process"/>
    <property type="evidence" value="ECO:0007669"/>
    <property type="project" value="InterPro"/>
</dbReference>
<dbReference type="InterPro" id="IPR026825">
    <property type="entry name" value="Vac14"/>
</dbReference>
<feature type="repeat" description="HEAT" evidence="1">
    <location>
        <begin position="153"/>
        <end position="191"/>
    </location>
</feature>
<evidence type="ECO:0000256" key="1">
    <source>
        <dbReference type="PROSITE-ProRule" id="PRU00103"/>
    </source>
</evidence>
<comment type="caution">
    <text evidence="2">The sequence shown here is derived from an EMBL/GenBank/DDBJ whole genome shotgun (WGS) entry which is preliminary data.</text>
</comment>
<organism evidence="2 3">
    <name type="scientific">Reticulomyxa filosa</name>
    <dbReference type="NCBI Taxonomy" id="46433"/>
    <lineage>
        <taxon>Eukaryota</taxon>
        <taxon>Sar</taxon>
        <taxon>Rhizaria</taxon>
        <taxon>Retaria</taxon>
        <taxon>Foraminifera</taxon>
        <taxon>Monothalamids</taxon>
        <taxon>Reticulomyxidae</taxon>
        <taxon>Reticulomyxa</taxon>
    </lineage>
</organism>
<protein>
    <submittedName>
        <fullName evidence="2">Uncharacterized protein</fullName>
    </submittedName>
</protein>
<dbReference type="PANTHER" id="PTHR16023:SF0">
    <property type="entry name" value="PROTEIN VAC14 HOMOLOG"/>
    <property type="match status" value="1"/>
</dbReference>
<dbReference type="InterPro" id="IPR016024">
    <property type="entry name" value="ARM-type_fold"/>
</dbReference>
<name>X6NBK3_RETFI</name>
<dbReference type="Pfam" id="PF12755">
    <property type="entry name" value="Vac14_Fab1_bd"/>
    <property type="match status" value="1"/>
</dbReference>
<dbReference type="PANTHER" id="PTHR16023">
    <property type="entry name" value="TAX1 BINDING PROTEIN-RELATED"/>
    <property type="match status" value="1"/>
</dbReference>